<proteinExistence type="predicted"/>
<evidence type="ECO:0000256" key="1">
    <source>
        <dbReference type="SAM" id="Phobius"/>
    </source>
</evidence>
<name>A0ABV8JLE6_9FLAO</name>
<dbReference type="PROSITE" id="PS51257">
    <property type="entry name" value="PROKAR_LIPOPROTEIN"/>
    <property type="match status" value="1"/>
</dbReference>
<keyword evidence="1" id="KW-0812">Transmembrane</keyword>
<reference evidence="3" key="1">
    <citation type="journal article" date="2019" name="Int. J. Syst. Evol. Microbiol.">
        <title>The Global Catalogue of Microorganisms (GCM) 10K type strain sequencing project: providing services to taxonomists for standard genome sequencing and annotation.</title>
        <authorList>
            <consortium name="The Broad Institute Genomics Platform"/>
            <consortium name="The Broad Institute Genome Sequencing Center for Infectious Disease"/>
            <person name="Wu L."/>
            <person name="Ma J."/>
        </authorList>
    </citation>
    <scope>NUCLEOTIDE SEQUENCE [LARGE SCALE GENOMIC DNA]</scope>
    <source>
        <strain evidence="3">CECT 7477</strain>
    </source>
</reference>
<gene>
    <name evidence="2" type="ORF">ACFOUT_00920</name>
</gene>
<organism evidence="2 3">
    <name type="scientific">Euzebyella saccharophila</name>
    <dbReference type="NCBI Taxonomy" id="679664"/>
    <lineage>
        <taxon>Bacteria</taxon>
        <taxon>Pseudomonadati</taxon>
        <taxon>Bacteroidota</taxon>
        <taxon>Flavobacteriia</taxon>
        <taxon>Flavobacteriales</taxon>
        <taxon>Flavobacteriaceae</taxon>
        <taxon>Euzebyella</taxon>
    </lineage>
</organism>
<feature type="transmembrane region" description="Helical" evidence="1">
    <location>
        <begin position="194"/>
        <end position="216"/>
    </location>
</feature>
<dbReference type="Proteomes" id="UP001595814">
    <property type="component" value="Unassembled WGS sequence"/>
</dbReference>
<dbReference type="InterPro" id="IPR005625">
    <property type="entry name" value="PepSY-ass_TM"/>
</dbReference>
<dbReference type="RefSeq" id="WP_192462644.1">
    <property type="nucleotide sequence ID" value="NZ_JACYFJ010000004.1"/>
</dbReference>
<feature type="transmembrane region" description="Helical" evidence="1">
    <location>
        <begin position="347"/>
        <end position="368"/>
    </location>
</feature>
<feature type="transmembrane region" description="Helical" evidence="1">
    <location>
        <begin position="16"/>
        <end position="37"/>
    </location>
</feature>
<dbReference type="EMBL" id="JBHSAW010000001">
    <property type="protein sequence ID" value="MFC4094416.1"/>
    <property type="molecule type" value="Genomic_DNA"/>
</dbReference>
<protein>
    <submittedName>
        <fullName evidence="2">PepSY-associated TM helix domain-containing protein</fullName>
    </submittedName>
</protein>
<sequence length="387" mass="44385">MAKFSFKKTVLKFHQILGLVTGIVVFIVSITGCLWVFKDEIESLYVEPFIVVEKDGEMITATQAQNLAKEVFPNKHVHGTIFGQPNEALDVIFYELDPEFYQSVFLNPYTGEILGLKDHFSGFFAFVLKGHVRLWLPAEIGEQVVSISVFLFMFILVSGLILWWPKKRKHFRQRLKFDWKATTKWKRKNFDLHAVLGFYVYILGFILAFTGSIMAFDWMYSSVYKGIGGEKTAMFYIPNNKTEKDPAETNAPPIDRLISRLRREDPTALNYEIHYPYADSVSIYVEVAKTDGLYYENDYRYFDQTTLEEIETEGIYGKYGDAKLADKLIRMNYDIHVGAIGGIFGKIIAFLSSLVVASLPVTGVLLWYGRKYKRKNSVSSPLSSRVS</sequence>
<keyword evidence="1" id="KW-1133">Transmembrane helix</keyword>
<keyword evidence="3" id="KW-1185">Reference proteome</keyword>
<feature type="transmembrane region" description="Helical" evidence="1">
    <location>
        <begin position="144"/>
        <end position="164"/>
    </location>
</feature>
<accession>A0ABV8JLE6</accession>
<dbReference type="PANTHER" id="PTHR34219">
    <property type="entry name" value="IRON-REGULATED INNER MEMBRANE PROTEIN-RELATED"/>
    <property type="match status" value="1"/>
</dbReference>
<comment type="caution">
    <text evidence="2">The sequence shown here is derived from an EMBL/GenBank/DDBJ whole genome shotgun (WGS) entry which is preliminary data.</text>
</comment>
<dbReference type="Pfam" id="PF03929">
    <property type="entry name" value="PepSY_TM"/>
    <property type="match status" value="1"/>
</dbReference>
<dbReference type="PANTHER" id="PTHR34219:SF3">
    <property type="entry name" value="BLL7967 PROTEIN"/>
    <property type="match status" value="1"/>
</dbReference>
<evidence type="ECO:0000313" key="3">
    <source>
        <dbReference type="Proteomes" id="UP001595814"/>
    </source>
</evidence>
<evidence type="ECO:0000313" key="2">
    <source>
        <dbReference type="EMBL" id="MFC4094416.1"/>
    </source>
</evidence>
<keyword evidence="1" id="KW-0472">Membrane</keyword>